<dbReference type="PANTHER" id="PTHR36455">
    <property type="match status" value="1"/>
</dbReference>
<sequence length="117" mass="13587">MLDFTLGSQVHLACGVTDLRRSINGLAIIVKLQFKLDPYSRAMFVFCNRSQSLIKILQWDGSGFWLFMKRLDKGNFRWPMKANEVQQVSVKELRWLLEGLSIEQKSAFKERHPSIVV</sequence>
<evidence type="ECO:0000313" key="2">
    <source>
        <dbReference type="Proteomes" id="UP000238916"/>
    </source>
</evidence>
<gene>
    <name evidence="1" type="ORF">SBF1_3380008</name>
</gene>
<name>A0A2U3L185_9FIRM</name>
<proteinExistence type="predicted"/>
<protein>
    <submittedName>
        <fullName evidence="1">Transposase</fullName>
    </submittedName>
</protein>
<dbReference type="PANTHER" id="PTHR36455:SF1">
    <property type="entry name" value="BLR8292 PROTEIN"/>
    <property type="match status" value="1"/>
</dbReference>
<dbReference type="AlphaFoldDB" id="A0A2U3L185"/>
<organism evidence="1 2">
    <name type="scientific">Candidatus Desulfosporosinus infrequens</name>
    <dbReference type="NCBI Taxonomy" id="2043169"/>
    <lineage>
        <taxon>Bacteria</taxon>
        <taxon>Bacillati</taxon>
        <taxon>Bacillota</taxon>
        <taxon>Clostridia</taxon>
        <taxon>Eubacteriales</taxon>
        <taxon>Desulfitobacteriaceae</taxon>
        <taxon>Desulfosporosinus</taxon>
    </lineage>
</organism>
<evidence type="ECO:0000313" key="1">
    <source>
        <dbReference type="EMBL" id="SPF45671.1"/>
    </source>
</evidence>
<dbReference type="Proteomes" id="UP000238916">
    <property type="component" value="Unassembled WGS sequence"/>
</dbReference>
<dbReference type="OrthoDB" id="4956084at2"/>
<dbReference type="Pfam" id="PF05717">
    <property type="entry name" value="TnpB_IS66"/>
    <property type="match status" value="1"/>
</dbReference>
<reference evidence="2" key="1">
    <citation type="submission" date="2018-02" db="EMBL/GenBank/DDBJ databases">
        <authorList>
            <person name="Hausmann B."/>
        </authorList>
    </citation>
    <scope>NUCLEOTIDE SEQUENCE [LARGE SCALE GENOMIC DNA]</scope>
    <source>
        <strain evidence="2">Peat soil MAG SbF1</strain>
    </source>
</reference>
<accession>A0A2U3L185</accession>
<dbReference type="InterPro" id="IPR008878">
    <property type="entry name" value="Transposase_IS66_Orf2"/>
</dbReference>
<dbReference type="EMBL" id="OMOF01000266">
    <property type="protein sequence ID" value="SPF45671.1"/>
    <property type="molecule type" value="Genomic_DNA"/>
</dbReference>
<dbReference type="NCBIfam" id="NF033819">
    <property type="entry name" value="IS66_TnpB"/>
    <property type="match status" value="1"/>
</dbReference>